<reference evidence="1" key="1">
    <citation type="submission" date="2023-03" db="EMBL/GenBank/DDBJ databases">
        <title>Andean soil-derived lignocellulolytic bacterial consortium as a source of novel taxa and putative plastic-active enzymes.</title>
        <authorList>
            <person name="Diaz-Garcia L."/>
            <person name="Chuvochina M."/>
            <person name="Feuerriegel G."/>
            <person name="Bunk B."/>
            <person name="Sproer C."/>
            <person name="Streit W.R."/>
            <person name="Rodriguez L.M."/>
            <person name="Overmann J."/>
            <person name="Jimenez D.J."/>
        </authorList>
    </citation>
    <scope>NUCLEOTIDE SEQUENCE</scope>
    <source>
        <strain evidence="1">MAG 4610</strain>
    </source>
</reference>
<protein>
    <submittedName>
        <fullName evidence="1">Uncharacterized protein</fullName>
    </submittedName>
</protein>
<proteinExistence type="predicted"/>
<organism evidence="1 2">
    <name type="scientific">Candidatus Microbacterium phytovorans</name>
    <dbReference type="NCBI Taxonomy" id="3121374"/>
    <lineage>
        <taxon>Bacteria</taxon>
        <taxon>Bacillati</taxon>
        <taxon>Actinomycetota</taxon>
        <taxon>Actinomycetes</taxon>
        <taxon>Micrococcales</taxon>
        <taxon>Microbacteriaceae</taxon>
        <taxon>Microbacterium</taxon>
    </lineage>
</organism>
<evidence type="ECO:0000313" key="2">
    <source>
        <dbReference type="Proteomes" id="UP001213972"/>
    </source>
</evidence>
<name>A0AAJ5VZ47_9MICO</name>
<evidence type="ECO:0000313" key="1">
    <source>
        <dbReference type="EMBL" id="WEK12550.1"/>
    </source>
</evidence>
<dbReference type="AlphaFoldDB" id="A0AAJ5VZ47"/>
<accession>A0AAJ5VZ47</accession>
<dbReference type="Proteomes" id="UP001213972">
    <property type="component" value="Chromosome"/>
</dbReference>
<sequence>MVTADITDANRIRLTSSGNGNTVRGLAVFGNAQVYCSTAP</sequence>
<dbReference type="EMBL" id="CP119321">
    <property type="protein sequence ID" value="WEK12550.1"/>
    <property type="molecule type" value="Genomic_DNA"/>
</dbReference>
<gene>
    <name evidence="1" type="ORF">P0Y48_08670</name>
</gene>